<dbReference type="PANTHER" id="PTHR35190:SF2">
    <property type="entry name" value="PROTEIN DCD1B"/>
    <property type="match status" value="1"/>
</dbReference>
<dbReference type="Proteomes" id="UP000427769">
    <property type="component" value="Chromosome"/>
</dbReference>
<dbReference type="NCBIfam" id="NF040521">
    <property type="entry name" value="C45_proenzyme"/>
    <property type="match status" value="1"/>
</dbReference>
<accession>A0A5K7ZFX2</accession>
<dbReference type="EMBL" id="AP021875">
    <property type="protein sequence ID" value="BBO79059.1"/>
    <property type="molecule type" value="Genomic_DNA"/>
</dbReference>
<dbReference type="InterPro" id="IPR047803">
    <property type="entry name" value="DCD1A/B-like"/>
</dbReference>
<dbReference type="Gene3D" id="3.60.60.10">
    <property type="entry name" value="Penicillin V Acylase, Chain A"/>
    <property type="match status" value="1"/>
</dbReference>
<reference evidence="2 3" key="1">
    <citation type="submission" date="2019-11" db="EMBL/GenBank/DDBJ databases">
        <title>Comparative genomics of hydrocarbon-degrading Desulfosarcina strains.</title>
        <authorList>
            <person name="Watanabe M."/>
            <person name="Kojima H."/>
            <person name="Fukui M."/>
        </authorList>
    </citation>
    <scope>NUCLEOTIDE SEQUENCE [LARGE SCALE GENOMIC DNA]</scope>
    <source>
        <strain evidence="2 3">PP31</strain>
    </source>
</reference>
<dbReference type="Gene3D" id="1.10.10.2120">
    <property type="match status" value="1"/>
</dbReference>
<dbReference type="InterPro" id="IPR047794">
    <property type="entry name" value="C45_proenzyme-like"/>
</dbReference>
<dbReference type="PANTHER" id="PTHR35190">
    <property type="entry name" value="PROTEIN DCD1B"/>
    <property type="match status" value="1"/>
</dbReference>
<name>A0A5K7ZFX2_9BACT</name>
<dbReference type="Pfam" id="PF03417">
    <property type="entry name" value="AAT"/>
    <property type="match status" value="1"/>
</dbReference>
<sequence length="327" mass="37253">MDANQYCWDAYEKLKNTPDGKWLPLSRSLERYLPEEYIAEMKGIADGASIEYDKILFLNTLVTISEHGKCFAFSFRQTESNIITVRQIDISNKIPLWKKMILYIIKPQKGYGFAALLNPGWVSGETGMNEKGITVSENNIQIQQTQWDVTPIDQLSRKLLQYSKSIDDVGMILRRLNAYPAKLIFASSKKTASIFEFANNEIASIDMTNGYLAMANHACMIPSKNITSPSTRRLNFGNRFLEKNRGNMDIQKAIELVRTPRISWRWNPVVHNRQSIIFSPATLDFWIAIPPESDYIPASYGPYVGFNLMQELSGTGHEPNPESFPAY</sequence>
<evidence type="ECO:0000313" key="2">
    <source>
        <dbReference type="EMBL" id="BBO79059.1"/>
    </source>
</evidence>
<feature type="domain" description="Peptidase C45 hydrolase" evidence="1">
    <location>
        <begin position="97"/>
        <end position="247"/>
    </location>
</feature>
<evidence type="ECO:0000313" key="3">
    <source>
        <dbReference type="Proteomes" id="UP000427769"/>
    </source>
</evidence>
<dbReference type="KEGG" id="dwd:DSCW_64760"/>
<keyword evidence="3" id="KW-1185">Reference proteome</keyword>
<organism evidence="2 3">
    <name type="scientific">Desulfosarcina widdelii</name>
    <dbReference type="NCBI Taxonomy" id="947919"/>
    <lineage>
        <taxon>Bacteria</taxon>
        <taxon>Pseudomonadati</taxon>
        <taxon>Thermodesulfobacteriota</taxon>
        <taxon>Desulfobacteria</taxon>
        <taxon>Desulfobacterales</taxon>
        <taxon>Desulfosarcinaceae</taxon>
        <taxon>Desulfosarcina</taxon>
    </lineage>
</organism>
<evidence type="ECO:0000259" key="1">
    <source>
        <dbReference type="Pfam" id="PF03417"/>
    </source>
</evidence>
<gene>
    <name evidence="2" type="ORF">DSCW_64760</name>
</gene>
<protein>
    <recommendedName>
        <fullName evidence="1">Peptidase C45 hydrolase domain-containing protein</fullName>
    </recommendedName>
</protein>
<dbReference type="AlphaFoldDB" id="A0A5K7ZFX2"/>
<proteinExistence type="predicted"/>
<dbReference type="InterPro" id="IPR005079">
    <property type="entry name" value="Peptidase_C45_hydrolase"/>
</dbReference>